<evidence type="ECO:0000256" key="10">
    <source>
        <dbReference type="ARBA" id="ARBA00022679"/>
    </source>
</evidence>
<dbReference type="PANTHER" id="PTHR24421">
    <property type="entry name" value="NITRATE/NITRITE SENSOR PROTEIN NARX-RELATED"/>
    <property type="match status" value="1"/>
</dbReference>
<keyword evidence="9" id="KW-0963">Cytoplasm</keyword>
<dbReference type="InterPro" id="IPR036890">
    <property type="entry name" value="HATPase_C_sf"/>
</dbReference>
<evidence type="ECO:0000256" key="1">
    <source>
        <dbReference type="ARBA" id="ARBA00000085"/>
    </source>
</evidence>
<dbReference type="InterPro" id="IPR005467">
    <property type="entry name" value="His_kinase_dom"/>
</dbReference>
<evidence type="ECO:0000256" key="3">
    <source>
        <dbReference type="ARBA" id="ARBA00004496"/>
    </source>
</evidence>
<dbReference type="Gene3D" id="3.30.565.10">
    <property type="entry name" value="Histidine kinase-like ATPase, C-terminal domain"/>
    <property type="match status" value="1"/>
</dbReference>
<evidence type="ECO:0000313" key="25">
    <source>
        <dbReference type="Proteomes" id="UP001146670"/>
    </source>
</evidence>
<keyword evidence="15" id="KW-0408">Iron</keyword>
<dbReference type="Gene3D" id="1.20.5.1930">
    <property type="match status" value="1"/>
</dbReference>
<dbReference type="EMBL" id="JAPRFR010000001">
    <property type="protein sequence ID" value="MCZ0724995.1"/>
    <property type="molecule type" value="Genomic_DNA"/>
</dbReference>
<evidence type="ECO:0000256" key="7">
    <source>
        <dbReference type="ARBA" id="ARBA00022475"/>
    </source>
</evidence>
<evidence type="ECO:0000256" key="12">
    <source>
        <dbReference type="ARBA" id="ARBA00022723"/>
    </source>
</evidence>
<keyword evidence="7" id="KW-1003">Cell membrane</keyword>
<evidence type="ECO:0000256" key="11">
    <source>
        <dbReference type="ARBA" id="ARBA00022692"/>
    </source>
</evidence>
<evidence type="ECO:0000256" key="2">
    <source>
        <dbReference type="ARBA" id="ARBA00001966"/>
    </source>
</evidence>
<evidence type="ECO:0000256" key="16">
    <source>
        <dbReference type="ARBA" id="ARBA00023012"/>
    </source>
</evidence>
<keyword evidence="25" id="KW-1185">Reference proteome</keyword>
<keyword evidence="17" id="KW-0411">Iron-sulfur</keyword>
<evidence type="ECO:0000256" key="21">
    <source>
        <dbReference type="SAM" id="Coils"/>
    </source>
</evidence>
<dbReference type="CDD" id="cd16917">
    <property type="entry name" value="HATPase_UhpB-NarQ-NarX-like"/>
    <property type="match status" value="1"/>
</dbReference>
<dbReference type="GO" id="GO:0005886">
    <property type="term" value="C:plasma membrane"/>
    <property type="evidence" value="ECO:0007669"/>
    <property type="project" value="UniProtKB-SubCell"/>
</dbReference>
<dbReference type="GO" id="GO:0005737">
    <property type="term" value="C:cytoplasm"/>
    <property type="evidence" value="ECO:0007669"/>
    <property type="project" value="UniProtKB-SubCell"/>
</dbReference>
<dbReference type="Pfam" id="PF07730">
    <property type="entry name" value="HisKA_3"/>
    <property type="match status" value="1"/>
</dbReference>
<gene>
    <name evidence="24" type="ORF">OW157_00250</name>
</gene>
<evidence type="ECO:0000256" key="15">
    <source>
        <dbReference type="ARBA" id="ARBA00023004"/>
    </source>
</evidence>
<dbReference type="Pfam" id="PF02518">
    <property type="entry name" value="HATPase_c"/>
    <property type="match status" value="1"/>
</dbReference>
<dbReference type="EC" id="2.7.13.3" evidence="5"/>
<comment type="function">
    <text evidence="19">Member of the two-component regulatory system NreB/NreC involved in the control of dissimilatory nitrate/nitrite reduction in response to oxygen. NreB functions as a direct oxygen sensor histidine kinase which is autophosphorylated, in the absence of oxygen, probably at the conserved histidine residue, and transfers its phosphate group probably to a conserved aspartate residue of NreC. NreB/NreC activates the expression of the nitrate (narGHJI) and nitrite (nir) reductase operons, as well as the putative nitrate transporter gene narT.</text>
</comment>
<evidence type="ECO:0000256" key="4">
    <source>
        <dbReference type="ARBA" id="ARBA00004651"/>
    </source>
</evidence>
<feature type="domain" description="Histidine kinase" evidence="23">
    <location>
        <begin position="149"/>
        <end position="340"/>
    </location>
</feature>
<keyword evidence="13 24" id="KW-0418">Kinase</keyword>
<evidence type="ECO:0000256" key="6">
    <source>
        <dbReference type="ARBA" id="ARBA00017322"/>
    </source>
</evidence>
<evidence type="ECO:0000256" key="20">
    <source>
        <dbReference type="ARBA" id="ARBA00030800"/>
    </source>
</evidence>
<comment type="cofactor">
    <cofactor evidence="2">
        <name>[4Fe-4S] cluster</name>
        <dbReference type="ChEBI" id="CHEBI:49883"/>
    </cofactor>
</comment>
<feature type="transmembrane region" description="Helical" evidence="22">
    <location>
        <begin position="7"/>
        <end position="29"/>
    </location>
</feature>
<keyword evidence="18 22" id="KW-0472">Membrane</keyword>
<dbReference type="Proteomes" id="UP001146670">
    <property type="component" value="Unassembled WGS sequence"/>
</dbReference>
<evidence type="ECO:0000256" key="19">
    <source>
        <dbReference type="ARBA" id="ARBA00024827"/>
    </source>
</evidence>
<dbReference type="InterPro" id="IPR003594">
    <property type="entry name" value="HATPase_dom"/>
</dbReference>
<keyword evidence="14 22" id="KW-1133">Transmembrane helix</keyword>
<dbReference type="PANTHER" id="PTHR24421:SF37">
    <property type="entry name" value="SENSOR HISTIDINE KINASE NARS"/>
    <property type="match status" value="1"/>
</dbReference>
<sequence length="340" mass="38469">MKANRLLVLFLGVFFSELLVGLMLVFALRAELVIVLTGYDIVNLIIFALAGLVTLAIIAVLVAIVLNRLLFKEEVELHYFLENVMNKNNQAKLGLASNQYYLNPTNSQLLADINRYIKELERSKQQLSLANDQVSGFRQDHIVKEERQRIARELHDSVSQQLFAMTMVLSALAGQNLPNDSQALLEKVIEMVHAAQAEMRALLLHLRPVSLTNASLKTGIEKLFAELDTKVAIRLETRLQEVDIAHDIEDNLFRMIQELLSNSLRHAQANIIECELYDEYDEVIVRFIDDGKGFDYAVDYQSQSGYGLKTIKERVDQLSGQLNVMSQIGKGTVVEIRIPK</sequence>
<dbReference type="InterPro" id="IPR004358">
    <property type="entry name" value="Sig_transdc_His_kin-like_C"/>
</dbReference>
<dbReference type="PROSITE" id="PS50109">
    <property type="entry name" value="HIS_KIN"/>
    <property type="match status" value="1"/>
</dbReference>
<evidence type="ECO:0000256" key="9">
    <source>
        <dbReference type="ARBA" id="ARBA00022490"/>
    </source>
</evidence>
<dbReference type="SUPFAM" id="SSF55874">
    <property type="entry name" value="ATPase domain of HSP90 chaperone/DNA topoisomerase II/histidine kinase"/>
    <property type="match status" value="1"/>
</dbReference>
<comment type="subcellular location">
    <subcellularLocation>
        <location evidence="4">Cell membrane</location>
        <topology evidence="4">Multi-pass membrane protein</topology>
    </subcellularLocation>
    <subcellularLocation>
        <location evidence="3">Cytoplasm</location>
    </subcellularLocation>
</comment>
<comment type="caution">
    <text evidence="24">The sequence shown here is derived from an EMBL/GenBank/DDBJ whole genome shotgun (WGS) entry which is preliminary data.</text>
</comment>
<dbReference type="PRINTS" id="PR00344">
    <property type="entry name" value="BCTRLSENSOR"/>
</dbReference>
<organism evidence="24 25">
    <name type="scientific">Aerococcus kribbianus</name>
    <dbReference type="NCBI Taxonomy" id="2999064"/>
    <lineage>
        <taxon>Bacteria</taxon>
        <taxon>Bacillati</taxon>
        <taxon>Bacillota</taxon>
        <taxon>Bacilli</taxon>
        <taxon>Lactobacillales</taxon>
        <taxon>Aerococcaceae</taxon>
        <taxon>Aerococcus</taxon>
    </lineage>
</organism>
<keyword evidence="21" id="KW-0175">Coiled coil</keyword>
<evidence type="ECO:0000256" key="17">
    <source>
        <dbReference type="ARBA" id="ARBA00023014"/>
    </source>
</evidence>
<evidence type="ECO:0000313" key="24">
    <source>
        <dbReference type="EMBL" id="MCZ0724995.1"/>
    </source>
</evidence>
<dbReference type="InterPro" id="IPR050482">
    <property type="entry name" value="Sensor_HK_TwoCompSys"/>
</dbReference>
<dbReference type="InterPro" id="IPR011712">
    <property type="entry name" value="Sig_transdc_His_kin_sub3_dim/P"/>
</dbReference>
<dbReference type="GO" id="GO:0051539">
    <property type="term" value="F:4 iron, 4 sulfur cluster binding"/>
    <property type="evidence" value="ECO:0007669"/>
    <property type="project" value="UniProtKB-KW"/>
</dbReference>
<evidence type="ECO:0000256" key="22">
    <source>
        <dbReference type="SAM" id="Phobius"/>
    </source>
</evidence>
<dbReference type="GO" id="GO:0046983">
    <property type="term" value="F:protein dimerization activity"/>
    <property type="evidence" value="ECO:0007669"/>
    <property type="project" value="InterPro"/>
</dbReference>
<keyword evidence="11 22" id="KW-0812">Transmembrane</keyword>
<reference evidence="24" key="1">
    <citation type="submission" date="2022-12" db="EMBL/GenBank/DDBJ databases">
        <title>Description and comparative metabolic analysis of Aerococcus sp. nov., isolated from the feces of a pig.</title>
        <authorList>
            <person name="Chang Y.-H."/>
        </authorList>
    </citation>
    <scope>NUCLEOTIDE SEQUENCE</scope>
    <source>
        <strain evidence="24">YH-aer222</strain>
    </source>
</reference>
<accession>A0A9X3JF49</accession>
<evidence type="ECO:0000256" key="13">
    <source>
        <dbReference type="ARBA" id="ARBA00022777"/>
    </source>
</evidence>
<feature type="transmembrane region" description="Helical" evidence="22">
    <location>
        <begin position="41"/>
        <end position="66"/>
    </location>
</feature>
<dbReference type="SMART" id="SM00387">
    <property type="entry name" value="HATPase_c"/>
    <property type="match status" value="1"/>
</dbReference>
<keyword evidence="10" id="KW-0808">Transferase</keyword>
<keyword evidence="16" id="KW-0902">Two-component regulatory system</keyword>
<dbReference type="GO" id="GO:0000155">
    <property type="term" value="F:phosphorelay sensor kinase activity"/>
    <property type="evidence" value="ECO:0007669"/>
    <property type="project" value="InterPro"/>
</dbReference>
<dbReference type="GO" id="GO:0046872">
    <property type="term" value="F:metal ion binding"/>
    <property type="evidence" value="ECO:0007669"/>
    <property type="project" value="UniProtKB-KW"/>
</dbReference>
<protein>
    <recommendedName>
        <fullName evidence="6">Oxygen sensor histidine kinase NreB</fullName>
        <ecNumber evidence="5">2.7.13.3</ecNumber>
    </recommendedName>
    <alternativeName>
        <fullName evidence="20">Nitrogen regulation protein B</fullName>
    </alternativeName>
</protein>
<comment type="catalytic activity">
    <reaction evidence="1">
        <text>ATP + protein L-histidine = ADP + protein N-phospho-L-histidine.</text>
        <dbReference type="EC" id="2.7.13.3"/>
    </reaction>
</comment>
<dbReference type="AlphaFoldDB" id="A0A9X3JF49"/>
<evidence type="ECO:0000259" key="23">
    <source>
        <dbReference type="PROSITE" id="PS50109"/>
    </source>
</evidence>
<evidence type="ECO:0000256" key="14">
    <source>
        <dbReference type="ARBA" id="ARBA00022989"/>
    </source>
</evidence>
<name>A0A9X3JF49_9LACT</name>
<evidence type="ECO:0000256" key="8">
    <source>
        <dbReference type="ARBA" id="ARBA00022485"/>
    </source>
</evidence>
<proteinExistence type="predicted"/>
<evidence type="ECO:0000256" key="5">
    <source>
        <dbReference type="ARBA" id="ARBA00012438"/>
    </source>
</evidence>
<feature type="coiled-coil region" evidence="21">
    <location>
        <begin position="106"/>
        <end position="133"/>
    </location>
</feature>
<keyword evidence="12" id="KW-0479">Metal-binding</keyword>
<keyword evidence="8" id="KW-0004">4Fe-4S</keyword>
<evidence type="ECO:0000256" key="18">
    <source>
        <dbReference type="ARBA" id="ARBA00023136"/>
    </source>
</evidence>
<dbReference type="RefSeq" id="WP_268751320.1">
    <property type="nucleotide sequence ID" value="NZ_JAPRFQ010000001.1"/>
</dbReference>